<organism evidence="1 2">
    <name type="scientific">Bradyrhizobium yuanmingense</name>
    <dbReference type="NCBI Taxonomy" id="108015"/>
    <lineage>
        <taxon>Bacteria</taxon>
        <taxon>Pseudomonadati</taxon>
        <taxon>Pseudomonadota</taxon>
        <taxon>Alphaproteobacteria</taxon>
        <taxon>Hyphomicrobiales</taxon>
        <taxon>Nitrobacteraceae</taxon>
        <taxon>Bradyrhizobium</taxon>
    </lineage>
</organism>
<evidence type="ECO:0000313" key="1">
    <source>
        <dbReference type="EMBL" id="KRP85834.1"/>
    </source>
</evidence>
<protein>
    <submittedName>
        <fullName evidence="1">Uncharacterized protein</fullName>
    </submittedName>
</protein>
<name>A0A0R3BKA0_9BRAD</name>
<reference evidence="1 2" key="1">
    <citation type="submission" date="2015-09" db="EMBL/GenBank/DDBJ databases">
        <title>Draft Genome Sequence of the Strain BR 3267 (Bradyrhizobium yuanmingense) recommended as inoculant for cowpea in Brazil.</title>
        <authorList>
            <person name="Simoes-Araujo J.L."/>
            <person name="Zilli J.E."/>
        </authorList>
    </citation>
    <scope>NUCLEOTIDE SEQUENCE [LARGE SCALE GENOMIC DNA]</scope>
    <source>
        <strain evidence="1 2">BR3267</strain>
    </source>
</reference>
<dbReference type="EMBL" id="LJYF01000051">
    <property type="protein sequence ID" value="KRP85834.1"/>
    <property type="molecule type" value="Genomic_DNA"/>
</dbReference>
<dbReference type="Proteomes" id="UP000051380">
    <property type="component" value="Unassembled WGS sequence"/>
</dbReference>
<gene>
    <name evidence="1" type="ORF">AOQ72_04110</name>
</gene>
<proteinExistence type="predicted"/>
<evidence type="ECO:0000313" key="2">
    <source>
        <dbReference type="Proteomes" id="UP000051380"/>
    </source>
</evidence>
<dbReference type="AlphaFoldDB" id="A0A0R3BKA0"/>
<accession>A0A0R3BKA0</accession>
<comment type="caution">
    <text evidence="1">The sequence shown here is derived from an EMBL/GenBank/DDBJ whole genome shotgun (WGS) entry which is preliminary data.</text>
</comment>
<dbReference type="RefSeq" id="WP_057030394.1">
    <property type="nucleotide sequence ID" value="NZ_LJYF01000051.1"/>
</dbReference>
<sequence length="80" mass="8140">MTVPGGVGGGDSKLFQAMVEPDEQIDITPNRGAQGSGGSASKAPAVFNLTVGAASARDFLRSLIEDINGMTADGYRLNVA</sequence>